<name>A0AA40B9N1_9PEZI</name>
<protein>
    <submittedName>
        <fullName evidence="2">Uncharacterized protein</fullName>
    </submittedName>
</protein>
<evidence type="ECO:0000256" key="1">
    <source>
        <dbReference type="SAM" id="Phobius"/>
    </source>
</evidence>
<comment type="caution">
    <text evidence="2">The sequence shown here is derived from an EMBL/GenBank/DDBJ whole genome shotgun (WGS) entry which is preliminary data.</text>
</comment>
<keyword evidence="1" id="KW-1133">Transmembrane helix</keyword>
<sequence length="70" mass="7803">MAYSSGAISIRYSTFTISLSTLMVVIRLFVSRKTVKISQELSSMPGPGALRNLCVDPDIFRVLVQFLIYT</sequence>
<evidence type="ECO:0000313" key="2">
    <source>
        <dbReference type="EMBL" id="KAK0730187.1"/>
    </source>
</evidence>
<feature type="transmembrane region" description="Helical" evidence="1">
    <location>
        <begin position="12"/>
        <end position="30"/>
    </location>
</feature>
<accession>A0AA40B9N1</accession>
<dbReference type="Proteomes" id="UP001172102">
    <property type="component" value="Unassembled WGS sequence"/>
</dbReference>
<organism evidence="2 3">
    <name type="scientific">Lasiosphaeris hirsuta</name>
    <dbReference type="NCBI Taxonomy" id="260670"/>
    <lineage>
        <taxon>Eukaryota</taxon>
        <taxon>Fungi</taxon>
        <taxon>Dikarya</taxon>
        <taxon>Ascomycota</taxon>
        <taxon>Pezizomycotina</taxon>
        <taxon>Sordariomycetes</taxon>
        <taxon>Sordariomycetidae</taxon>
        <taxon>Sordariales</taxon>
        <taxon>Lasiosphaeriaceae</taxon>
        <taxon>Lasiosphaeris</taxon>
    </lineage>
</organism>
<evidence type="ECO:0000313" key="3">
    <source>
        <dbReference type="Proteomes" id="UP001172102"/>
    </source>
</evidence>
<reference evidence="2" key="1">
    <citation type="submission" date="2023-06" db="EMBL/GenBank/DDBJ databases">
        <title>Genome-scale phylogeny and comparative genomics of the fungal order Sordariales.</title>
        <authorList>
            <consortium name="Lawrence Berkeley National Laboratory"/>
            <person name="Hensen N."/>
            <person name="Bonometti L."/>
            <person name="Westerberg I."/>
            <person name="Brannstrom I.O."/>
            <person name="Guillou S."/>
            <person name="Cros-Aarteil S."/>
            <person name="Calhoun S."/>
            <person name="Haridas S."/>
            <person name="Kuo A."/>
            <person name="Mondo S."/>
            <person name="Pangilinan J."/>
            <person name="Riley R."/>
            <person name="Labutti K."/>
            <person name="Andreopoulos B."/>
            <person name="Lipzen A."/>
            <person name="Chen C."/>
            <person name="Yanf M."/>
            <person name="Daum C."/>
            <person name="Ng V."/>
            <person name="Clum A."/>
            <person name="Steindorff A."/>
            <person name="Ohm R."/>
            <person name="Martin F."/>
            <person name="Silar P."/>
            <person name="Natvig D."/>
            <person name="Lalanne C."/>
            <person name="Gautier V."/>
            <person name="Ament-Velasquez S.L."/>
            <person name="Kruys A."/>
            <person name="Hutchinson M.I."/>
            <person name="Powell A.J."/>
            <person name="Barry K."/>
            <person name="Miller A.N."/>
            <person name="Grigoriev I.V."/>
            <person name="Debuchy R."/>
            <person name="Gladieux P."/>
            <person name="Thoren M.H."/>
            <person name="Johannesson H."/>
        </authorList>
    </citation>
    <scope>NUCLEOTIDE SEQUENCE</scope>
    <source>
        <strain evidence="2">SMH4607-1</strain>
    </source>
</reference>
<keyword evidence="1" id="KW-0812">Transmembrane</keyword>
<keyword evidence="3" id="KW-1185">Reference proteome</keyword>
<dbReference type="AlphaFoldDB" id="A0AA40B9N1"/>
<proteinExistence type="predicted"/>
<gene>
    <name evidence="2" type="ORF">B0H67DRAFT_561028</name>
</gene>
<dbReference type="EMBL" id="JAUKUA010000001">
    <property type="protein sequence ID" value="KAK0730187.1"/>
    <property type="molecule type" value="Genomic_DNA"/>
</dbReference>
<keyword evidence="1" id="KW-0472">Membrane</keyword>